<dbReference type="GO" id="GO:0016787">
    <property type="term" value="F:hydrolase activity"/>
    <property type="evidence" value="ECO:0007669"/>
    <property type="project" value="UniProtKB-KW"/>
</dbReference>
<dbReference type="Pfam" id="PF03417">
    <property type="entry name" value="AAT"/>
    <property type="match status" value="1"/>
</dbReference>
<accession>A0A831PPV1</accession>
<gene>
    <name evidence="2" type="ORF">ENN90_01975</name>
</gene>
<dbReference type="PANTHER" id="PTHR35190:SF2">
    <property type="entry name" value="PROTEIN DCD1B"/>
    <property type="match status" value="1"/>
</dbReference>
<proteinExistence type="predicted"/>
<keyword evidence="2" id="KW-0378">Hydrolase</keyword>
<feature type="domain" description="Peptidase C45 hydrolase" evidence="1">
    <location>
        <begin position="195"/>
        <end position="345"/>
    </location>
</feature>
<dbReference type="InterPro" id="IPR047794">
    <property type="entry name" value="C45_proenzyme-like"/>
</dbReference>
<dbReference type="PANTHER" id="PTHR35190">
    <property type="entry name" value="PROTEIN DCD1B"/>
    <property type="match status" value="1"/>
</dbReference>
<dbReference type="InterPro" id="IPR005079">
    <property type="entry name" value="Peptidase_C45_hydrolase"/>
</dbReference>
<comment type="caution">
    <text evidence="2">The sequence shown here is derived from an EMBL/GenBank/DDBJ whole genome shotgun (WGS) entry which is preliminary data.</text>
</comment>
<evidence type="ECO:0000259" key="1">
    <source>
        <dbReference type="Pfam" id="PF03417"/>
    </source>
</evidence>
<protein>
    <submittedName>
        <fullName evidence="2">Linear amide C-N hydrolase</fullName>
    </submittedName>
</protein>
<dbReference type="AlphaFoldDB" id="A0A831PPV1"/>
<dbReference type="NCBIfam" id="NF040521">
    <property type="entry name" value="C45_proenzyme"/>
    <property type="match status" value="1"/>
</dbReference>
<name>A0A831PPV1_9BACT</name>
<dbReference type="EMBL" id="DSDK01000114">
    <property type="protein sequence ID" value="HDR50376.1"/>
    <property type="molecule type" value="Genomic_DNA"/>
</dbReference>
<reference evidence="2" key="1">
    <citation type="journal article" date="2020" name="mSystems">
        <title>Genome- and Community-Level Interaction Insights into Carbon Utilization and Element Cycling Functions of Hydrothermarchaeota in Hydrothermal Sediment.</title>
        <authorList>
            <person name="Zhou Z."/>
            <person name="Liu Y."/>
            <person name="Xu W."/>
            <person name="Pan J."/>
            <person name="Luo Z.H."/>
            <person name="Li M."/>
        </authorList>
    </citation>
    <scope>NUCLEOTIDE SEQUENCE [LARGE SCALE GENOMIC DNA]</scope>
    <source>
        <strain evidence="2">SpSt-1217</strain>
    </source>
</reference>
<dbReference type="Proteomes" id="UP000886047">
    <property type="component" value="Unassembled WGS sequence"/>
</dbReference>
<dbReference type="InterPro" id="IPR047803">
    <property type="entry name" value="DCD1A/B-like"/>
</dbReference>
<organism evidence="2">
    <name type="scientific">Mariniphaga anaerophila</name>
    <dbReference type="NCBI Taxonomy" id="1484053"/>
    <lineage>
        <taxon>Bacteria</taxon>
        <taxon>Pseudomonadati</taxon>
        <taxon>Bacteroidota</taxon>
        <taxon>Bacteroidia</taxon>
        <taxon>Marinilabiliales</taxon>
        <taxon>Prolixibacteraceae</taxon>
        <taxon>Mariniphaga</taxon>
    </lineage>
</organism>
<dbReference type="Gene3D" id="3.60.60.10">
    <property type="entry name" value="Penicillin V Acylase, Chain A"/>
    <property type="match status" value="1"/>
</dbReference>
<sequence length="423" mass="47384">MGSKSRKIHRRRMGQFDADTSIPRKMEFHKLLIKGRKKALKYLRAFRVFIFFVLLLQIGTLPGCKIYSAFDSVLNPEWENFEQLPSGNPRLEYIHSIPVIHLYGTPAEMGTQYGTILKKQLEGLEYISTRFFPKKKINEFIHTAIEVEKHLPDEILEFLSKMAETSGVDYYKLLAVNTVPRVTCSALAVWDDATEDGNLLMGRNADYTFKRINKALGLIVVKHPENGYATVSSSFLGLAGAYTGMNEKGVSYGNMLVYNGFEDGETAGGVPVQLLMQSAAETKNSAREMIEYLTSQNHVVPVSVMCADSNEAILAELGKTNFAVREGNKGVLAASNYFYSSGMFETPETDKRFSALMLKARDHYGAFNPGHLKDAMHAARKQNETLQTVLFEPAKMLMHVSMNKVPASKGPFTTFNILELLEK</sequence>
<evidence type="ECO:0000313" key="2">
    <source>
        <dbReference type="EMBL" id="HDR50376.1"/>
    </source>
</evidence>